<dbReference type="SUPFAM" id="SSF50129">
    <property type="entry name" value="GroES-like"/>
    <property type="match status" value="1"/>
</dbReference>
<name>A0A367S2U6_9NOSO</name>
<dbReference type="AlphaFoldDB" id="A0A367S2U6"/>
<dbReference type="GO" id="GO:0016491">
    <property type="term" value="F:oxidoreductase activity"/>
    <property type="evidence" value="ECO:0007669"/>
    <property type="project" value="InterPro"/>
</dbReference>
<dbReference type="InterPro" id="IPR013149">
    <property type="entry name" value="ADH-like_C"/>
</dbReference>
<reference evidence="3" key="1">
    <citation type="submission" date="2016-04" db="EMBL/GenBank/DDBJ databases">
        <authorList>
            <person name="Tabuchi Yagui T.R."/>
        </authorList>
    </citation>
    <scope>NUCLEOTIDE SEQUENCE [LARGE SCALE GENOMIC DNA]</scope>
    <source>
        <strain evidence="3">NIES-26</strain>
    </source>
</reference>
<dbReference type="Gene3D" id="3.90.180.10">
    <property type="entry name" value="Medium-chain alcohol dehydrogenases, catalytic domain"/>
    <property type="match status" value="1"/>
</dbReference>
<feature type="domain" description="Enoyl reductase (ER)" evidence="2">
    <location>
        <begin position="10"/>
        <end position="327"/>
    </location>
</feature>
<dbReference type="Pfam" id="PF08240">
    <property type="entry name" value="ADH_N"/>
    <property type="match status" value="1"/>
</dbReference>
<protein>
    <submittedName>
        <fullName evidence="3">Quinone oxidoreductase</fullName>
    </submittedName>
</protein>
<dbReference type="InterPro" id="IPR051603">
    <property type="entry name" value="Zinc-ADH_QOR/CCCR"/>
</dbReference>
<evidence type="ECO:0000313" key="3">
    <source>
        <dbReference type="EMBL" id="RCJ42333.1"/>
    </source>
</evidence>
<organism evidence="3 4">
    <name type="scientific">Nostoc minutum NIES-26</name>
    <dbReference type="NCBI Taxonomy" id="1844469"/>
    <lineage>
        <taxon>Bacteria</taxon>
        <taxon>Bacillati</taxon>
        <taxon>Cyanobacteriota</taxon>
        <taxon>Cyanophyceae</taxon>
        <taxon>Nostocales</taxon>
        <taxon>Nostocaceae</taxon>
        <taxon>Nostoc</taxon>
    </lineage>
</organism>
<accession>A0A367S2U6</accession>
<dbReference type="InterPro" id="IPR011032">
    <property type="entry name" value="GroES-like_sf"/>
</dbReference>
<dbReference type="PANTHER" id="PTHR44154">
    <property type="entry name" value="QUINONE OXIDOREDUCTASE"/>
    <property type="match status" value="1"/>
</dbReference>
<evidence type="ECO:0000313" key="4">
    <source>
        <dbReference type="Proteomes" id="UP000252107"/>
    </source>
</evidence>
<proteinExistence type="predicted"/>
<comment type="caution">
    <text evidence="3">The sequence shown here is derived from an EMBL/GenBank/DDBJ whole genome shotgun (WGS) entry which is preliminary data.</text>
</comment>
<evidence type="ECO:0000259" key="2">
    <source>
        <dbReference type="SMART" id="SM00829"/>
    </source>
</evidence>
<dbReference type="PANTHER" id="PTHR44154:SF1">
    <property type="entry name" value="QUINONE OXIDOREDUCTASE"/>
    <property type="match status" value="1"/>
</dbReference>
<keyword evidence="1" id="KW-0521">NADP</keyword>
<dbReference type="CDD" id="cd08272">
    <property type="entry name" value="MDR6"/>
    <property type="match status" value="1"/>
</dbReference>
<dbReference type="Proteomes" id="UP000252107">
    <property type="component" value="Unassembled WGS sequence"/>
</dbReference>
<dbReference type="InterPro" id="IPR020843">
    <property type="entry name" value="ER"/>
</dbReference>
<dbReference type="Gene3D" id="3.40.50.720">
    <property type="entry name" value="NAD(P)-binding Rossmann-like Domain"/>
    <property type="match status" value="1"/>
</dbReference>
<keyword evidence="4" id="KW-1185">Reference proteome</keyword>
<gene>
    <name evidence="3" type="ORF">A6770_35150</name>
</gene>
<dbReference type="EMBL" id="LXQD01000010">
    <property type="protein sequence ID" value="RCJ42333.1"/>
    <property type="molecule type" value="Genomic_DNA"/>
</dbReference>
<dbReference type="InterPro" id="IPR013154">
    <property type="entry name" value="ADH-like_N"/>
</dbReference>
<dbReference type="SUPFAM" id="SSF51735">
    <property type="entry name" value="NAD(P)-binding Rossmann-fold domains"/>
    <property type="match status" value="1"/>
</dbReference>
<dbReference type="Pfam" id="PF00107">
    <property type="entry name" value="ADH_zinc_N"/>
    <property type="match status" value="1"/>
</dbReference>
<sequence length="329" mass="35393">MKAWVINKFGSPNIFEQVDLPVPKVLTNHVLIRVAASSVNPVDYKIRLGAVRDIVPDFPAILHGDVAGVVEVVGEGVERFQVGDEVYACAGGVKGCGGALAEYMLADADLVAHKPKSLTMAQAAALPLVSITAWSGLIERAQVQPKQKVLIYGATGGVGHIGVQLAKWTGATVYGLVSNEQKAKIAHRLGADFTINYRQQPVDEFVAEHTNGQGFDVVFDTIGNDNLQNAFNATRLNGTVVSIVSLSKQDLTLLHAKGLTLHLVYMLIPMLYGIGRATHGEILSKLAQLVDEAKVRPLLERRTFNIDEIALAHECAESGQAMGKIVVTW</sequence>
<dbReference type="InterPro" id="IPR036291">
    <property type="entry name" value="NAD(P)-bd_dom_sf"/>
</dbReference>
<evidence type="ECO:0000256" key="1">
    <source>
        <dbReference type="ARBA" id="ARBA00022857"/>
    </source>
</evidence>
<dbReference type="SMART" id="SM00829">
    <property type="entry name" value="PKS_ER"/>
    <property type="match status" value="1"/>
</dbReference>